<dbReference type="InterPro" id="IPR001387">
    <property type="entry name" value="Cro/C1-type_HTH"/>
</dbReference>
<dbReference type="RefSeq" id="WP_397716488.1">
    <property type="nucleotide sequence ID" value="NZ_JBIRGN010000007.1"/>
</dbReference>
<organism evidence="3 4">
    <name type="scientific">Streptomyces longisporoflavus</name>
    <dbReference type="NCBI Taxonomy" id="28044"/>
    <lineage>
        <taxon>Bacteria</taxon>
        <taxon>Bacillati</taxon>
        <taxon>Actinomycetota</taxon>
        <taxon>Actinomycetes</taxon>
        <taxon>Kitasatosporales</taxon>
        <taxon>Streptomycetaceae</taxon>
        <taxon>Streptomyces</taxon>
    </lineage>
</organism>
<dbReference type="InterPro" id="IPR043917">
    <property type="entry name" value="DUF5753"/>
</dbReference>
<accession>A0ABW7QZQ1</accession>
<dbReference type="CDD" id="cd00093">
    <property type="entry name" value="HTH_XRE"/>
    <property type="match status" value="1"/>
</dbReference>
<dbReference type="Gene3D" id="1.10.260.40">
    <property type="entry name" value="lambda repressor-like DNA-binding domains"/>
    <property type="match status" value="1"/>
</dbReference>
<keyword evidence="4" id="KW-1185">Reference proteome</keyword>
<evidence type="ECO:0000259" key="2">
    <source>
        <dbReference type="PROSITE" id="PS50943"/>
    </source>
</evidence>
<evidence type="ECO:0000313" key="3">
    <source>
        <dbReference type="EMBL" id="MFH8550158.1"/>
    </source>
</evidence>
<comment type="caution">
    <text evidence="3">The sequence shown here is derived from an EMBL/GenBank/DDBJ whole genome shotgun (WGS) entry which is preliminary data.</text>
</comment>
<reference evidence="3 4" key="1">
    <citation type="submission" date="2024-10" db="EMBL/GenBank/DDBJ databases">
        <title>The Natural Products Discovery Center: Release of the First 8490 Sequenced Strains for Exploring Actinobacteria Biosynthetic Diversity.</title>
        <authorList>
            <person name="Kalkreuter E."/>
            <person name="Kautsar S.A."/>
            <person name="Yang D."/>
            <person name="Bader C.D."/>
            <person name="Teijaro C.N."/>
            <person name="Fluegel L."/>
            <person name="Davis C.M."/>
            <person name="Simpson J.R."/>
            <person name="Lauterbach L."/>
            <person name="Steele A.D."/>
            <person name="Gui C."/>
            <person name="Meng S."/>
            <person name="Li G."/>
            <person name="Viehrig K."/>
            <person name="Ye F."/>
            <person name="Su P."/>
            <person name="Kiefer A.F."/>
            <person name="Nichols A."/>
            <person name="Cepeda A.J."/>
            <person name="Yan W."/>
            <person name="Fan B."/>
            <person name="Jiang Y."/>
            <person name="Adhikari A."/>
            <person name="Zheng C.-J."/>
            <person name="Schuster L."/>
            <person name="Cowan T.M."/>
            <person name="Smanski M.J."/>
            <person name="Chevrette M.G."/>
            <person name="De Carvalho L.P.S."/>
            <person name="Shen B."/>
        </authorList>
    </citation>
    <scope>NUCLEOTIDE SEQUENCE [LARGE SCALE GENOMIC DNA]</scope>
    <source>
        <strain evidence="3 4">NPDC017990</strain>
    </source>
</reference>
<protein>
    <submittedName>
        <fullName evidence="3">Helix-turn-helix domain-containing protein</fullName>
    </submittedName>
</protein>
<proteinExistence type="predicted"/>
<evidence type="ECO:0000256" key="1">
    <source>
        <dbReference type="SAM" id="MobiDB-lite"/>
    </source>
</evidence>
<dbReference type="SMART" id="SM00530">
    <property type="entry name" value="HTH_XRE"/>
    <property type="match status" value="1"/>
</dbReference>
<gene>
    <name evidence="3" type="ORF">ACH4F9_34655</name>
</gene>
<dbReference type="Proteomes" id="UP001610818">
    <property type="component" value="Unassembled WGS sequence"/>
</dbReference>
<name>A0ABW7QZQ1_9ACTN</name>
<dbReference type="InterPro" id="IPR010982">
    <property type="entry name" value="Lambda_DNA-bd_dom_sf"/>
</dbReference>
<dbReference type="Pfam" id="PF19054">
    <property type="entry name" value="DUF5753"/>
    <property type="match status" value="1"/>
</dbReference>
<sequence length="304" mass="33559">MNPVKQGWDTPTSQLPEEAEHMPARSIITARQERLGAELRKLRERAGLTGREAARTAGIAETKVSAMEAARVGVSAERVRHLASQYACDDAALVNALAAMATERGVGWWEEYRGLVPAGYLEMAELEEHTTYLRTFQSAHIPGLLQTEAQVRALLTPSVPKLSDEELERRVKFRIARQRFFDGTPPAPYEAVVHEAALRIRAGDRKVARDQLLHILDRAELPHVTVRVVPFGVDGFAGINHPMLYAGSAHPQLDTVYLDTPHGGEFVHAEAQLSRCRGVLGMVEHAALGVLESKDFIHSLVQSM</sequence>
<dbReference type="SUPFAM" id="SSF47413">
    <property type="entry name" value="lambda repressor-like DNA-binding domains"/>
    <property type="match status" value="1"/>
</dbReference>
<dbReference type="PROSITE" id="PS50943">
    <property type="entry name" value="HTH_CROC1"/>
    <property type="match status" value="1"/>
</dbReference>
<dbReference type="Pfam" id="PF13560">
    <property type="entry name" value="HTH_31"/>
    <property type="match status" value="1"/>
</dbReference>
<evidence type="ECO:0000313" key="4">
    <source>
        <dbReference type="Proteomes" id="UP001610818"/>
    </source>
</evidence>
<feature type="region of interest" description="Disordered" evidence="1">
    <location>
        <begin position="1"/>
        <end position="21"/>
    </location>
</feature>
<dbReference type="EMBL" id="JBIRGQ010000007">
    <property type="protein sequence ID" value="MFH8550158.1"/>
    <property type="molecule type" value="Genomic_DNA"/>
</dbReference>
<feature type="domain" description="HTH cro/C1-type" evidence="2">
    <location>
        <begin position="39"/>
        <end position="93"/>
    </location>
</feature>